<evidence type="ECO:0000313" key="2">
    <source>
        <dbReference type="EMBL" id="GGH72215.1"/>
    </source>
</evidence>
<accession>A0A8J2ZRK6</accession>
<evidence type="ECO:0008006" key="4">
    <source>
        <dbReference type="Google" id="ProtNLM"/>
    </source>
</evidence>
<keyword evidence="1" id="KW-0175">Coiled coil</keyword>
<proteinExistence type="predicted"/>
<reference evidence="2" key="2">
    <citation type="submission" date="2020-09" db="EMBL/GenBank/DDBJ databases">
        <authorList>
            <person name="Sun Q."/>
            <person name="Zhou Y."/>
        </authorList>
    </citation>
    <scope>NUCLEOTIDE SEQUENCE</scope>
    <source>
        <strain evidence="2">CGMCC 1.12360</strain>
    </source>
</reference>
<dbReference type="AlphaFoldDB" id="A0A8J2ZRK6"/>
<comment type="caution">
    <text evidence="2">The sequence shown here is derived from an EMBL/GenBank/DDBJ whole genome shotgun (WGS) entry which is preliminary data.</text>
</comment>
<keyword evidence="3" id="KW-1185">Reference proteome</keyword>
<organism evidence="2 3">
    <name type="scientific">Compostibacillus humi</name>
    <dbReference type="NCBI Taxonomy" id="1245525"/>
    <lineage>
        <taxon>Bacteria</taxon>
        <taxon>Bacillati</taxon>
        <taxon>Bacillota</taxon>
        <taxon>Bacilli</taxon>
        <taxon>Bacillales</taxon>
        <taxon>Bacillaceae</taxon>
        <taxon>Compostibacillus</taxon>
    </lineage>
</organism>
<dbReference type="EMBL" id="BMEV01000011">
    <property type="protein sequence ID" value="GGH72215.1"/>
    <property type="molecule type" value="Genomic_DNA"/>
</dbReference>
<protein>
    <recommendedName>
        <fullName evidence="4">Peptidyl-prolyl cis-trans isomerase</fullName>
    </recommendedName>
</protein>
<evidence type="ECO:0000256" key="1">
    <source>
        <dbReference type="SAM" id="Coils"/>
    </source>
</evidence>
<name>A0A8J2ZRK6_9BACI</name>
<sequence>MIVTIVGKVKYSITLDPTVWIFDSRKVPLDEAFKEKKAEKQQEKSEAEKAMERWNREVYQQKYPNINDNVEKNLNKDVLKNSYVMPLKDFIQNAEITEDAAAAYLLTKDEHKTKITLKALKEGYLLFAKDGKPLREDGPVHFYYGDGSNKDEPIKNINKIMIV</sequence>
<gene>
    <name evidence="2" type="ORF">GCM10010978_08930</name>
</gene>
<dbReference type="RefSeq" id="WP_188391174.1">
    <property type="nucleotide sequence ID" value="NZ_BMEV01000011.1"/>
</dbReference>
<evidence type="ECO:0000313" key="3">
    <source>
        <dbReference type="Proteomes" id="UP000602050"/>
    </source>
</evidence>
<dbReference type="Proteomes" id="UP000602050">
    <property type="component" value="Unassembled WGS sequence"/>
</dbReference>
<feature type="coiled-coil region" evidence="1">
    <location>
        <begin position="30"/>
        <end position="57"/>
    </location>
</feature>
<reference evidence="2" key="1">
    <citation type="journal article" date="2014" name="Int. J. Syst. Evol. Microbiol.">
        <title>Complete genome sequence of Corynebacterium casei LMG S-19264T (=DSM 44701T), isolated from a smear-ripened cheese.</title>
        <authorList>
            <consortium name="US DOE Joint Genome Institute (JGI-PGF)"/>
            <person name="Walter F."/>
            <person name="Albersmeier A."/>
            <person name="Kalinowski J."/>
            <person name="Ruckert C."/>
        </authorList>
    </citation>
    <scope>NUCLEOTIDE SEQUENCE</scope>
    <source>
        <strain evidence="2">CGMCC 1.12360</strain>
    </source>
</reference>